<evidence type="ECO:0000256" key="9">
    <source>
        <dbReference type="ARBA" id="ARBA00023136"/>
    </source>
</evidence>
<comment type="subcellular location">
    <subcellularLocation>
        <location evidence="10">Endomembrane system</location>
        <topology evidence="10">Single-pass membrane protein</topology>
    </subcellularLocation>
    <subcellularLocation>
        <location evidence="1">Golgi apparatus membrane</location>
    </subcellularLocation>
    <subcellularLocation>
        <location evidence="2">Membrane</location>
        <topology evidence="2">Single-pass type II membrane protein</topology>
    </subcellularLocation>
</comment>
<dbReference type="PANTHER" id="PTHR31646:SF1">
    <property type="entry name" value="ALPHA-1,2-MANNOSYLTRANSFERASE MNN2"/>
    <property type="match status" value="1"/>
</dbReference>
<keyword evidence="6" id="KW-0735">Signal-anchor</keyword>
<dbReference type="OrthoDB" id="430354at2759"/>
<dbReference type="OMA" id="ATANCNP"/>
<dbReference type="InterPro" id="IPR022751">
    <property type="entry name" value="Alpha_mannosyltransferase"/>
</dbReference>
<evidence type="ECO:0000256" key="5">
    <source>
        <dbReference type="ARBA" id="ARBA00022692"/>
    </source>
</evidence>
<dbReference type="eggNOG" id="ENOG502QQ16">
    <property type="taxonomic scope" value="Eukaryota"/>
</dbReference>
<evidence type="ECO:0000256" key="10">
    <source>
        <dbReference type="ARBA" id="ARBA00037847"/>
    </source>
</evidence>
<dbReference type="AlphaFoldDB" id="T0QA15"/>
<dbReference type="InterPro" id="IPR029044">
    <property type="entry name" value="Nucleotide-diphossugar_trans"/>
</dbReference>
<dbReference type="GO" id="GO:0000139">
    <property type="term" value="C:Golgi membrane"/>
    <property type="evidence" value="ECO:0007669"/>
    <property type="project" value="UniProtKB-SubCell"/>
</dbReference>
<gene>
    <name evidence="12" type="ORF">SDRG_11058</name>
</gene>
<dbReference type="Pfam" id="PF11051">
    <property type="entry name" value="Mannosyl_trans3"/>
    <property type="match status" value="2"/>
</dbReference>
<dbReference type="SUPFAM" id="SSF53448">
    <property type="entry name" value="Nucleotide-diphospho-sugar transferases"/>
    <property type="match status" value="1"/>
</dbReference>
<dbReference type="EMBL" id="JH767169">
    <property type="protein sequence ID" value="EQC31461.1"/>
    <property type="molecule type" value="Genomic_DNA"/>
</dbReference>
<keyword evidence="9 11" id="KW-0472">Membrane</keyword>
<evidence type="ECO:0000256" key="3">
    <source>
        <dbReference type="ARBA" id="ARBA00009105"/>
    </source>
</evidence>
<evidence type="ECO:0000313" key="13">
    <source>
        <dbReference type="Proteomes" id="UP000030762"/>
    </source>
</evidence>
<name>T0QA15_SAPDV</name>
<dbReference type="PANTHER" id="PTHR31646">
    <property type="entry name" value="ALPHA-1,2-MANNOSYLTRANSFERASE MNN2"/>
    <property type="match status" value="1"/>
</dbReference>
<evidence type="ECO:0008006" key="14">
    <source>
        <dbReference type="Google" id="ProtNLM"/>
    </source>
</evidence>
<evidence type="ECO:0000256" key="2">
    <source>
        <dbReference type="ARBA" id="ARBA00004606"/>
    </source>
</evidence>
<dbReference type="GO" id="GO:0046354">
    <property type="term" value="P:mannan biosynthetic process"/>
    <property type="evidence" value="ECO:0007669"/>
    <property type="project" value="TreeGrafter"/>
</dbReference>
<proteinExistence type="inferred from homology"/>
<accession>T0QA15</accession>
<keyword evidence="5 11" id="KW-0812">Transmembrane</keyword>
<comment type="similarity">
    <text evidence="3">Belongs to the MNN1/MNT family.</text>
</comment>
<organism evidence="12 13">
    <name type="scientific">Saprolegnia diclina (strain VS20)</name>
    <dbReference type="NCBI Taxonomy" id="1156394"/>
    <lineage>
        <taxon>Eukaryota</taxon>
        <taxon>Sar</taxon>
        <taxon>Stramenopiles</taxon>
        <taxon>Oomycota</taxon>
        <taxon>Saprolegniomycetes</taxon>
        <taxon>Saprolegniales</taxon>
        <taxon>Saprolegniaceae</taxon>
        <taxon>Saprolegnia</taxon>
    </lineage>
</organism>
<evidence type="ECO:0000313" key="12">
    <source>
        <dbReference type="EMBL" id="EQC31461.1"/>
    </source>
</evidence>
<dbReference type="Gene3D" id="3.90.550.10">
    <property type="entry name" value="Spore Coat Polysaccharide Biosynthesis Protein SpsA, Chain A"/>
    <property type="match status" value="1"/>
</dbReference>
<dbReference type="RefSeq" id="XP_008615302.1">
    <property type="nucleotide sequence ID" value="XM_008617080.1"/>
</dbReference>
<dbReference type="GO" id="GO:0000026">
    <property type="term" value="F:alpha-1,2-mannosyltransferase activity"/>
    <property type="evidence" value="ECO:0007669"/>
    <property type="project" value="TreeGrafter"/>
</dbReference>
<evidence type="ECO:0000256" key="7">
    <source>
        <dbReference type="ARBA" id="ARBA00022989"/>
    </source>
</evidence>
<evidence type="ECO:0000256" key="8">
    <source>
        <dbReference type="ARBA" id="ARBA00023034"/>
    </source>
</evidence>
<dbReference type="InParanoid" id="T0QA15"/>
<evidence type="ECO:0000256" key="1">
    <source>
        <dbReference type="ARBA" id="ARBA00004394"/>
    </source>
</evidence>
<dbReference type="VEuPathDB" id="FungiDB:SDRG_11058"/>
<keyword evidence="8" id="KW-0333">Golgi apparatus</keyword>
<evidence type="ECO:0000256" key="11">
    <source>
        <dbReference type="SAM" id="Phobius"/>
    </source>
</evidence>
<keyword evidence="13" id="KW-1185">Reference proteome</keyword>
<evidence type="ECO:0000256" key="4">
    <source>
        <dbReference type="ARBA" id="ARBA00022679"/>
    </source>
</evidence>
<dbReference type="GeneID" id="19951785"/>
<keyword evidence="4" id="KW-0808">Transferase</keyword>
<protein>
    <recommendedName>
        <fullName evidence="14">Nucleotide-diphospho-sugar transferase</fullName>
    </recommendedName>
</protein>
<feature type="transmembrane region" description="Helical" evidence="11">
    <location>
        <begin position="21"/>
        <end position="40"/>
    </location>
</feature>
<reference evidence="12 13" key="1">
    <citation type="submission" date="2012-04" db="EMBL/GenBank/DDBJ databases">
        <title>The Genome Sequence of Saprolegnia declina VS20.</title>
        <authorList>
            <consortium name="The Broad Institute Genome Sequencing Platform"/>
            <person name="Russ C."/>
            <person name="Nusbaum C."/>
            <person name="Tyler B."/>
            <person name="van West P."/>
            <person name="Dieguez-Uribeondo J."/>
            <person name="de Bruijn I."/>
            <person name="Tripathy S."/>
            <person name="Jiang R."/>
            <person name="Young S.K."/>
            <person name="Zeng Q."/>
            <person name="Gargeya S."/>
            <person name="Fitzgerald M."/>
            <person name="Haas B."/>
            <person name="Abouelleil A."/>
            <person name="Alvarado L."/>
            <person name="Arachchi H.M."/>
            <person name="Berlin A."/>
            <person name="Chapman S.B."/>
            <person name="Goldberg J."/>
            <person name="Griggs A."/>
            <person name="Gujja S."/>
            <person name="Hansen M."/>
            <person name="Howarth C."/>
            <person name="Imamovic A."/>
            <person name="Larimer J."/>
            <person name="McCowen C."/>
            <person name="Montmayeur A."/>
            <person name="Murphy C."/>
            <person name="Neiman D."/>
            <person name="Pearson M."/>
            <person name="Priest M."/>
            <person name="Roberts A."/>
            <person name="Saif S."/>
            <person name="Shea T."/>
            <person name="Sisk P."/>
            <person name="Sykes S."/>
            <person name="Wortman J."/>
            <person name="Nusbaum C."/>
            <person name="Birren B."/>
        </authorList>
    </citation>
    <scope>NUCLEOTIDE SEQUENCE [LARGE SCALE GENOMIC DNA]</scope>
    <source>
        <strain evidence="12 13">VS20</strain>
    </source>
</reference>
<dbReference type="Proteomes" id="UP000030762">
    <property type="component" value="Unassembled WGS sequence"/>
</dbReference>
<evidence type="ECO:0000256" key="6">
    <source>
        <dbReference type="ARBA" id="ARBA00022968"/>
    </source>
</evidence>
<sequence length="586" mass="65796">MASLPRATRSLHPLRFLIETRFMLLFLVVLSAGLVFWALGDDMEGIDASVELHADRVHALWTDETYQCLGWRATANCNPHGWRKPSRDRGCSDVIEPGMSGYCEIRNRTSGEIFQVMLTACDSIKDKTFTCMEARDFTDYSIRAASAPAVSPSTPMLRTFANATNGIVMSIYPSVLPNVYAIVRMLRFYNCMLPMELWYEPHQMSDVATNPILAALEANYGPLVFRPIADKRATGYMTKPFAVAHSQFENVLFLDSDNLPTRDPTFLFTSPQFLESGAIFWPDYWHDSSSPFNVHARSLLWELVDMPFVDMLEQESGQLVVARHRCATALAKVLHYALETPPLLQKYGLVWGDKDLFRLAWFNTSTPFAFVPHPPALGGFTKDEYVDAVAPVPSVLYWHAVSFCGIAMLQHDFDGRILFVHRNSVKLTGEADQTPLVTHAQTSTLPTHASPLLGHGKEYFIQLFGHTLGQKACYVLASAGRIEAVDAIDDSMAKVEKMAIHYAIEAGDMLRAVARRRKEHGAGHWLLPFDTLDARHTGEDAIPVMYWVTVHMLVGGLAGWTWRRRQRSVTKGPTLDRAIPPPYQIL</sequence>
<keyword evidence="7 11" id="KW-1133">Transmembrane helix</keyword>